<keyword evidence="6" id="KW-0819">tRNA processing</keyword>
<keyword evidence="8" id="KW-0547">Nucleotide-binding</keyword>
<dbReference type="GO" id="GO:0008033">
    <property type="term" value="P:tRNA processing"/>
    <property type="evidence" value="ECO:0007669"/>
    <property type="project" value="UniProtKB-KW"/>
</dbReference>
<dbReference type="NCBIfam" id="TIGR00057">
    <property type="entry name" value="L-threonylcarbamoyladenylate synthase"/>
    <property type="match status" value="1"/>
</dbReference>
<dbReference type="GO" id="GO:0000049">
    <property type="term" value="F:tRNA binding"/>
    <property type="evidence" value="ECO:0007669"/>
    <property type="project" value="TreeGrafter"/>
</dbReference>
<comment type="caution">
    <text evidence="13">The sequence shown here is derived from an EMBL/GenBank/DDBJ whole genome shotgun (WGS) entry which is preliminary data.</text>
</comment>
<evidence type="ECO:0000256" key="7">
    <source>
        <dbReference type="ARBA" id="ARBA00022695"/>
    </source>
</evidence>
<comment type="catalytic activity">
    <reaction evidence="11">
        <text>L-threonine + hydrogencarbonate + ATP = L-threonylcarbamoyladenylate + diphosphate + H2O</text>
        <dbReference type="Rhea" id="RHEA:36407"/>
        <dbReference type="ChEBI" id="CHEBI:15377"/>
        <dbReference type="ChEBI" id="CHEBI:17544"/>
        <dbReference type="ChEBI" id="CHEBI:30616"/>
        <dbReference type="ChEBI" id="CHEBI:33019"/>
        <dbReference type="ChEBI" id="CHEBI:57926"/>
        <dbReference type="ChEBI" id="CHEBI:73682"/>
        <dbReference type="EC" id="2.7.7.87"/>
    </reaction>
</comment>
<evidence type="ECO:0000256" key="10">
    <source>
        <dbReference type="ARBA" id="ARBA00029774"/>
    </source>
</evidence>
<dbReference type="GO" id="GO:0005737">
    <property type="term" value="C:cytoplasm"/>
    <property type="evidence" value="ECO:0007669"/>
    <property type="project" value="UniProtKB-SubCell"/>
</dbReference>
<evidence type="ECO:0000256" key="9">
    <source>
        <dbReference type="ARBA" id="ARBA00022840"/>
    </source>
</evidence>
<keyword evidence="9" id="KW-0067">ATP-binding</keyword>
<dbReference type="InterPro" id="IPR006070">
    <property type="entry name" value="Sua5-like_dom"/>
</dbReference>
<comment type="similarity">
    <text evidence="2">Belongs to the SUA5 family.</text>
</comment>
<dbReference type="GO" id="GO:0003725">
    <property type="term" value="F:double-stranded RNA binding"/>
    <property type="evidence" value="ECO:0007669"/>
    <property type="project" value="InterPro"/>
</dbReference>
<keyword evidence="7" id="KW-0548">Nucleotidyltransferase</keyword>
<evidence type="ECO:0000256" key="8">
    <source>
        <dbReference type="ARBA" id="ARBA00022741"/>
    </source>
</evidence>
<sequence length="223" mass="24752">MKSPNKDPEAFKERRLGLGVDPREKLPKIIPEFERENVVVLPTDTIYGISCRWDSRPARDRVQQLKGPDRLAFFVSLICDKEMAFRYAHEPSPECREILDSSWPGPVTVILRLKEHAAPEFCGSPEGTIAFRLPNSPFLQELVRGVGVPIVSTSANLTGTPHAESAEEAWNVFGEGVDLYVDAVPQEGPPSTLVDLTGEHPKLLRVGIQALRGLTVEGDPYRE</sequence>
<proteinExistence type="inferred from homology"/>
<dbReference type="GO" id="GO:0006450">
    <property type="term" value="P:regulation of translational fidelity"/>
    <property type="evidence" value="ECO:0007669"/>
    <property type="project" value="TreeGrafter"/>
</dbReference>
<organism evidence="13 14">
    <name type="scientific">Eiseniibacteriota bacterium</name>
    <dbReference type="NCBI Taxonomy" id="2212470"/>
    <lineage>
        <taxon>Bacteria</taxon>
        <taxon>Candidatus Eiseniibacteriota</taxon>
    </lineage>
</organism>
<dbReference type="Gene3D" id="3.90.870.10">
    <property type="entry name" value="DHBP synthase"/>
    <property type="match status" value="1"/>
</dbReference>
<dbReference type="PROSITE" id="PS51163">
    <property type="entry name" value="YRDC"/>
    <property type="match status" value="1"/>
</dbReference>
<evidence type="ECO:0000259" key="12">
    <source>
        <dbReference type="PROSITE" id="PS51163"/>
    </source>
</evidence>
<gene>
    <name evidence="13" type="ORF">KC729_11080</name>
</gene>
<dbReference type="PANTHER" id="PTHR17490:SF16">
    <property type="entry name" value="THREONYLCARBAMOYL-AMP SYNTHASE"/>
    <property type="match status" value="1"/>
</dbReference>
<dbReference type="EMBL" id="JAGQHR010000326">
    <property type="protein sequence ID" value="MCA9728217.1"/>
    <property type="molecule type" value="Genomic_DNA"/>
</dbReference>
<evidence type="ECO:0000256" key="4">
    <source>
        <dbReference type="ARBA" id="ARBA00022490"/>
    </source>
</evidence>
<dbReference type="AlphaFoldDB" id="A0A956RQB1"/>
<evidence type="ECO:0000313" key="14">
    <source>
        <dbReference type="Proteomes" id="UP000697710"/>
    </source>
</evidence>
<evidence type="ECO:0000256" key="5">
    <source>
        <dbReference type="ARBA" id="ARBA00022679"/>
    </source>
</evidence>
<dbReference type="Pfam" id="PF01300">
    <property type="entry name" value="Sua5_yciO_yrdC"/>
    <property type="match status" value="1"/>
</dbReference>
<evidence type="ECO:0000256" key="1">
    <source>
        <dbReference type="ARBA" id="ARBA00004496"/>
    </source>
</evidence>
<dbReference type="InterPro" id="IPR017945">
    <property type="entry name" value="DHBP_synth_RibB-like_a/b_dom"/>
</dbReference>
<comment type="subcellular location">
    <subcellularLocation>
        <location evidence="1">Cytoplasm</location>
    </subcellularLocation>
</comment>
<dbReference type="PANTHER" id="PTHR17490">
    <property type="entry name" value="SUA5"/>
    <property type="match status" value="1"/>
</dbReference>
<evidence type="ECO:0000256" key="6">
    <source>
        <dbReference type="ARBA" id="ARBA00022694"/>
    </source>
</evidence>
<dbReference type="GO" id="GO:0061710">
    <property type="term" value="F:L-threonylcarbamoyladenylate synthase"/>
    <property type="evidence" value="ECO:0007669"/>
    <property type="project" value="UniProtKB-EC"/>
</dbReference>
<evidence type="ECO:0000256" key="3">
    <source>
        <dbReference type="ARBA" id="ARBA00012584"/>
    </source>
</evidence>
<dbReference type="SUPFAM" id="SSF55821">
    <property type="entry name" value="YrdC/RibB"/>
    <property type="match status" value="1"/>
</dbReference>
<keyword evidence="4" id="KW-0963">Cytoplasm</keyword>
<dbReference type="Proteomes" id="UP000697710">
    <property type="component" value="Unassembled WGS sequence"/>
</dbReference>
<dbReference type="EC" id="2.7.7.87" evidence="3"/>
<keyword evidence="5" id="KW-0808">Transferase</keyword>
<reference evidence="13" key="2">
    <citation type="journal article" date="2021" name="Microbiome">
        <title>Successional dynamics and alternative stable states in a saline activated sludge microbial community over 9 years.</title>
        <authorList>
            <person name="Wang Y."/>
            <person name="Ye J."/>
            <person name="Ju F."/>
            <person name="Liu L."/>
            <person name="Boyd J.A."/>
            <person name="Deng Y."/>
            <person name="Parks D.H."/>
            <person name="Jiang X."/>
            <person name="Yin X."/>
            <person name="Woodcroft B.J."/>
            <person name="Tyson G.W."/>
            <person name="Hugenholtz P."/>
            <person name="Polz M.F."/>
            <person name="Zhang T."/>
        </authorList>
    </citation>
    <scope>NUCLEOTIDE SEQUENCE</scope>
    <source>
        <strain evidence="13">HKST-UBA01</strain>
    </source>
</reference>
<name>A0A956RQB1_UNCEI</name>
<reference evidence="13" key="1">
    <citation type="submission" date="2020-04" db="EMBL/GenBank/DDBJ databases">
        <authorList>
            <person name="Zhang T."/>
        </authorList>
    </citation>
    <scope>NUCLEOTIDE SEQUENCE</scope>
    <source>
        <strain evidence="13">HKST-UBA01</strain>
    </source>
</reference>
<dbReference type="InterPro" id="IPR050156">
    <property type="entry name" value="TC-AMP_synthase_SUA5"/>
</dbReference>
<feature type="domain" description="YrdC-like" evidence="12">
    <location>
        <begin position="23"/>
        <end position="209"/>
    </location>
</feature>
<evidence type="ECO:0000313" key="13">
    <source>
        <dbReference type="EMBL" id="MCA9728217.1"/>
    </source>
</evidence>
<dbReference type="GO" id="GO:0005524">
    <property type="term" value="F:ATP binding"/>
    <property type="evidence" value="ECO:0007669"/>
    <property type="project" value="UniProtKB-KW"/>
</dbReference>
<protein>
    <recommendedName>
        <fullName evidence="10">L-threonylcarbamoyladenylate synthase</fullName>
        <ecNumber evidence="3">2.7.7.87</ecNumber>
    </recommendedName>
    <alternativeName>
        <fullName evidence="10">L-threonylcarbamoyladenylate synthase</fullName>
    </alternativeName>
</protein>
<evidence type="ECO:0000256" key="2">
    <source>
        <dbReference type="ARBA" id="ARBA00007663"/>
    </source>
</evidence>
<evidence type="ECO:0000256" key="11">
    <source>
        <dbReference type="ARBA" id="ARBA00048366"/>
    </source>
</evidence>
<accession>A0A956RQB1</accession>